<feature type="region of interest" description="Disordered" evidence="1">
    <location>
        <begin position="56"/>
        <end position="79"/>
    </location>
</feature>
<dbReference type="InterPro" id="IPR036663">
    <property type="entry name" value="Fumarylacetoacetase_C_sf"/>
</dbReference>
<protein>
    <recommendedName>
        <fullName evidence="4">Fumarylacetoacetate hydrolase</fullName>
    </recommendedName>
</protein>
<feature type="compositionally biased region" description="Pro residues" evidence="1">
    <location>
        <begin position="59"/>
        <end position="72"/>
    </location>
</feature>
<name>A0A2I1CFZ9_ASPN1</name>
<comment type="caution">
    <text evidence="2">The sequence shown here is derived from an EMBL/GenBank/DDBJ whole genome shotgun (WGS) entry which is preliminary data.</text>
</comment>
<dbReference type="OrthoDB" id="4510920at2759"/>
<organism evidence="2 3">
    <name type="scientific">Aspergillus novofumigatus (strain IBT 16806)</name>
    <dbReference type="NCBI Taxonomy" id="1392255"/>
    <lineage>
        <taxon>Eukaryota</taxon>
        <taxon>Fungi</taxon>
        <taxon>Dikarya</taxon>
        <taxon>Ascomycota</taxon>
        <taxon>Pezizomycotina</taxon>
        <taxon>Eurotiomycetes</taxon>
        <taxon>Eurotiomycetidae</taxon>
        <taxon>Eurotiales</taxon>
        <taxon>Aspergillaceae</taxon>
        <taxon>Aspergillus</taxon>
        <taxon>Aspergillus subgen. Fumigati</taxon>
    </lineage>
</organism>
<dbReference type="VEuPathDB" id="FungiDB:P174DRAFT_417583"/>
<proteinExistence type="predicted"/>
<evidence type="ECO:0008006" key="4">
    <source>
        <dbReference type="Google" id="ProtNLM"/>
    </source>
</evidence>
<accession>A0A2I1CFZ9</accession>
<dbReference type="Proteomes" id="UP000234474">
    <property type="component" value="Unassembled WGS sequence"/>
</dbReference>
<dbReference type="SUPFAM" id="SSF56529">
    <property type="entry name" value="FAH"/>
    <property type="match status" value="1"/>
</dbReference>
<keyword evidence="3" id="KW-1185">Reference proteome</keyword>
<dbReference type="GO" id="GO:0003824">
    <property type="term" value="F:catalytic activity"/>
    <property type="evidence" value="ECO:0007669"/>
    <property type="project" value="InterPro"/>
</dbReference>
<dbReference type="STRING" id="1392255.A0A2I1CFZ9"/>
<evidence type="ECO:0000313" key="2">
    <source>
        <dbReference type="EMBL" id="PKX96559.1"/>
    </source>
</evidence>
<gene>
    <name evidence="2" type="ORF">P174DRAFT_417583</name>
</gene>
<dbReference type="GeneID" id="36531938"/>
<dbReference type="RefSeq" id="XP_024685154.1">
    <property type="nucleotide sequence ID" value="XM_024824613.1"/>
</dbReference>
<sequence length="139" mass="15003">MTQYGHNINPNEVHPDFARLSHHFSINNEADQHIFGLVVLNNWSVEQPATSKVRNVAPRPAPTVKPLEPPSSPGSYPRVSLPRHLKDIVDFTYAISVRASRQHAGDLRTGDILGTGTDASSGVGFGGCVSDLKPAKAVQ</sequence>
<dbReference type="EMBL" id="MSZS01000002">
    <property type="protein sequence ID" value="PKX96559.1"/>
    <property type="molecule type" value="Genomic_DNA"/>
</dbReference>
<evidence type="ECO:0000313" key="3">
    <source>
        <dbReference type="Proteomes" id="UP000234474"/>
    </source>
</evidence>
<dbReference type="AlphaFoldDB" id="A0A2I1CFZ9"/>
<reference evidence="3" key="1">
    <citation type="journal article" date="2018" name="Proc. Natl. Acad. Sci. U.S.A.">
        <title>Linking secondary metabolites to gene clusters through genome sequencing of six diverse Aspergillus species.</title>
        <authorList>
            <person name="Kaerboelling I."/>
            <person name="Vesth T.C."/>
            <person name="Frisvad J.C."/>
            <person name="Nybo J.L."/>
            <person name="Theobald S."/>
            <person name="Kuo A."/>
            <person name="Bowyer P."/>
            <person name="Matsuda Y."/>
            <person name="Mondo S."/>
            <person name="Lyhne E.K."/>
            <person name="Kogle M.E."/>
            <person name="Clum A."/>
            <person name="Lipzen A."/>
            <person name="Salamov A."/>
            <person name="Ngan C.Y."/>
            <person name="Daum C."/>
            <person name="Chiniquy J."/>
            <person name="Barry K."/>
            <person name="LaButti K."/>
            <person name="Haridas S."/>
            <person name="Simmons B.A."/>
            <person name="Magnuson J.K."/>
            <person name="Mortensen U.H."/>
            <person name="Larsen T.O."/>
            <person name="Grigoriev I.V."/>
            <person name="Baker S.E."/>
            <person name="Andersen M.R."/>
        </authorList>
    </citation>
    <scope>NUCLEOTIDE SEQUENCE [LARGE SCALE GENOMIC DNA]</scope>
    <source>
        <strain evidence="3">IBT 16806</strain>
    </source>
</reference>
<evidence type="ECO:0000256" key="1">
    <source>
        <dbReference type="SAM" id="MobiDB-lite"/>
    </source>
</evidence>